<gene>
    <name evidence="1" type="ordered locus">zobellia_3899</name>
</gene>
<evidence type="ECO:0000313" key="2">
    <source>
        <dbReference type="Proteomes" id="UP000008898"/>
    </source>
</evidence>
<proteinExistence type="predicted"/>
<dbReference type="AlphaFoldDB" id="G0L2C0"/>
<reference evidence="2" key="1">
    <citation type="submission" date="2009-07" db="EMBL/GenBank/DDBJ databases">
        <title>Complete genome sequence of Zobellia galactanivorans Dsij.</title>
        <authorList>
            <consortium name="Genoscope - CEA"/>
        </authorList>
    </citation>
    <scope>NUCLEOTIDE SEQUENCE [LARGE SCALE GENOMIC DNA]</scope>
    <source>
        <strain evidence="2">DSM 12802 / CCUG 47099 / CIP 106680 / NCIMB 13871 / Dsij</strain>
    </source>
</reference>
<dbReference type="HOGENOM" id="CLU_3207301_0_0_10"/>
<organism evidence="1 2">
    <name type="scientific">Zobellia galactanivorans (strain DSM 12802 / CCUG 47099 / CIP 106680 / NCIMB 13871 / Dsij)</name>
    <dbReference type="NCBI Taxonomy" id="63186"/>
    <lineage>
        <taxon>Bacteria</taxon>
        <taxon>Pseudomonadati</taxon>
        <taxon>Bacteroidota</taxon>
        <taxon>Flavobacteriia</taxon>
        <taxon>Flavobacteriales</taxon>
        <taxon>Flavobacteriaceae</taxon>
        <taxon>Zobellia</taxon>
    </lineage>
</organism>
<reference evidence="1 2" key="2">
    <citation type="journal article" date="2012" name="Environ. Microbiol.">
        <title>Characterization of the first alginolytic operons in a marine bacterium: from their emergence in marine Flavobacteriia to their independent transfers to marine Proteobacteria and human gut Bacteroides.</title>
        <authorList>
            <person name="Thomas F."/>
            <person name="Barbeyron T."/>
            <person name="Tonon T."/>
            <person name="Genicot S."/>
            <person name="Czjzek M."/>
            <person name="Michel G."/>
        </authorList>
    </citation>
    <scope>NUCLEOTIDE SEQUENCE [LARGE SCALE GENOMIC DNA]</scope>
    <source>
        <strain evidence="2">DSM 12802 / CCUG 47099 / CIP 106680 / NCIMB 13871 / Dsij</strain>
    </source>
</reference>
<accession>G0L2C0</accession>
<dbReference type="KEGG" id="zga:ZOBELLIA_3899"/>
<dbReference type="EMBL" id="FP476056">
    <property type="protein sequence ID" value="CAZ98037.1"/>
    <property type="molecule type" value="Genomic_DNA"/>
</dbReference>
<sequence length="45" mass="4962">MFIGDGNIGHGEGRNLFDIGRPKLKGRAVEDFKGLKKRLGHVVDI</sequence>
<dbReference type="Proteomes" id="UP000008898">
    <property type="component" value="Chromosome"/>
</dbReference>
<evidence type="ECO:0000313" key="1">
    <source>
        <dbReference type="EMBL" id="CAZ98037.1"/>
    </source>
</evidence>
<keyword evidence="2" id="KW-1185">Reference proteome</keyword>
<protein>
    <submittedName>
        <fullName evidence="1">Uncharacterized protein</fullName>
    </submittedName>
</protein>
<name>G0L2C0_ZOBGA</name>